<feature type="domain" description="NACHT" evidence="2">
    <location>
        <begin position="83"/>
        <end position="197"/>
    </location>
</feature>
<dbReference type="SUPFAM" id="SSF52540">
    <property type="entry name" value="P-loop containing nucleoside triphosphate hydrolases"/>
    <property type="match status" value="1"/>
</dbReference>
<dbReference type="AlphaFoldDB" id="A0A9P6C4P7"/>
<dbReference type="InterPro" id="IPR013726">
    <property type="entry name" value="Mitofissin"/>
</dbReference>
<dbReference type="OrthoDB" id="16824at2759"/>
<evidence type="ECO:0000313" key="3">
    <source>
        <dbReference type="EMBL" id="KAF9448614.1"/>
    </source>
</evidence>
<organism evidence="3 4">
    <name type="scientific">Macrolepiota fuliginosa MF-IS2</name>
    <dbReference type="NCBI Taxonomy" id="1400762"/>
    <lineage>
        <taxon>Eukaryota</taxon>
        <taxon>Fungi</taxon>
        <taxon>Dikarya</taxon>
        <taxon>Basidiomycota</taxon>
        <taxon>Agaricomycotina</taxon>
        <taxon>Agaricomycetes</taxon>
        <taxon>Agaricomycetidae</taxon>
        <taxon>Agaricales</taxon>
        <taxon>Agaricineae</taxon>
        <taxon>Agaricaceae</taxon>
        <taxon>Macrolepiota</taxon>
    </lineage>
</organism>
<accession>A0A9P6C4P7</accession>
<dbReference type="InterPro" id="IPR027417">
    <property type="entry name" value="P-loop_NTPase"/>
</dbReference>
<dbReference type="Pfam" id="PF24883">
    <property type="entry name" value="NPHP3_N"/>
    <property type="match status" value="1"/>
</dbReference>
<dbReference type="Gene3D" id="3.40.50.300">
    <property type="entry name" value="P-loop containing nucleotide triphosphate hydrolases"/>
    <property type="match status" value="1"/>
</dbReference>
<evidence type="ECO:0000259" key="2">
    <source>
        <dbReference type="PROSITE" id="PS50837"/>
    </source>
</evidence>
<reference evidence="3" key="1">
    <citation type="submission" date="2020-11" db="EMBL/GenBank/DDBJ databases">
        <authorList>
            <consortium name="DOE Joint Genome Institute"/>
            <person name="Ahrendt S."/>
            <person name="Riley R."/>
            <person name="Andreopoulos W."/>
            <person name="Labutti K."/>
            <person name="Pangilinan J."/>
            <person name="Ruiz-Duenas F.J."/>
            <person name="Barrasa J.M."/>
            <person name="Sanchez-Garcia M."/>
            <person name="Camarero S."/>
            <person name="Miyauchi S."/>
            <person name="Serrano A."/>
            <person name="Linde D."/>
            <person name="Babiker R."/>
            <person name="Drula E."/>
            <person name="Ayuso-Fernandez I."/>
            <person name="Pacheco R."/>
            <person name="Padilla G."/>
            <person name="Ferreira P."/>
            <person name="Barriuso J."/>
            <person name="Kellner H."/>
            <person name="Castanera R."/>
            <person name="Alfaro M."/>
            <person name="Ramirez L."/>
            <person name="Pisabarro A.G."/>
            <person name="Kuo A."/>
            <person name="Tritt A."/>
            <person name="Lipzen A."/>
            <person name="He G."/>
            <person name="Yan M."/>
            <person name="Ng V."/>
            <person name="Cullen D."/>
            <person name="Martin F."/>
            <person name="Rosso M.-N."/>
            <person name="Henrissat B."/>
            <person name="Hibbett D."/>
            <person name="Martinez A.T."/>
            <person name="Grigoriev I.V."/>
        </authorList>
    </citation>
    <scope>NUCLEOTIDE SEQUENCE</scope>
    <source>
        <strain evidence="3">MF-IS2</strain>
    </source>
</reference>
<dbReference type="PANTHER" id="PTHR10039">
    <property type="entry name" value="AMELOGENIN"/>
    <property type="match status" value="1"/>
</dbReference>
<keyword evidence="1" id="KW-0677">Repeat</keyword>
<keyword evidence="4" id="KW-1185">Reference proteome</keyword>
<dbReference type="Proteomes" id="UP000807342">
    <property type="component" value="Unassembled WGS sequence"/>
</dbReference>
<sequence>MASPSIGDGPQYFNNAHNFIIQNSTFGNVVPSPVFKWLGKRVMPGAEFDSSERDPPPRCHPGTRLSIVQWIRDWIQNLNRLKNLLWLQGPAGVGKSAIIQTLAESESGPNRVVATLFFSVLNGRNSPNQVFTTLAYQLAVQDPSYRAYVVELMLRDPRALDKAMGEQFRKLFIEPFAQRGIGGGSMPWLILLDGLDECRPLDIISQAESNSERAQCEIIRLISTFVSEYPSVPLLWIISSRPESHLRAFFSRSDICASHLEKKVPINSNEACRDVERYLRSEFENIRQQYPYHIPSASPWPREGHFSMITRSALGHFVFAATVAKFIKDPDIGDPIAQLDRILIFIDPQNMRSIEGNPLAALDALYTSILQQINPATLPLTKRLLGYFFSVDIAGFRKYCSLLTVACNILNIEQNRAYSALQKLYAVLDIPRPADAGKQRLKFLHKSFTDYLLDEGRSHNLLGIADTRDGLWLCSTRVLEQAVVPHEPTPNIYNISLCWCPLEKSAQVHLQWKVYATAARLFGELADAVEKKVLFDKIQSIDFSTIIGGHLILGMNLNIYINFFFGFVRPSVAGYSTSHGLTRSINLGDVDIRHIRNDRSAYRHTDCGCLSDGNQRWVLSDSNFYHPDAAYGLPTYCFDPDFARRMGMGSQNSFSEVIKKGRPLSAFLGQFQLLQEQYPWAPVTIIGASPSTSCIFFQCSRTLDGKFVEGSVHSALESELDGTKIGHSIFGIVCHAATIRVPPNATITTTALAHYAFDAVLLSTVLAGVRRSSGFSPDVSTLSDSTFRSAAEKFLGVGESVFDMLQATAVNSSYFTKEDKQHKS</sequence>
<dbReference type="EMBL" id="MU151155">
    <property type="protein sequence ID" value="KAF9448614.1"/>
    <property type="molecule type" value="Genomic_DNA"/>
</dbReference>
<dbReference type="InterPro" id="IPR007111">
    <property type="entry name" value="NACHT_NTPase"/>
</dbReference>
<name>A0A9P6C4P7_9AGAR</name>
<dbReference type="PROSITE" id="PS50837">
    <property type="entry name" value="NACHT"/>
    <property type="match status" value="1"/>
</dbReference>
<dbReference type="Pfam" id="PF08520">
    <property type="entry name" value="Mitofissin"/>
    <property type="match status" value="1"/>
</dbReference>
<proteinExistence type="predicted"/>
<protein>
    <recommendedName>
        <fullName evidence="2">NACHT domain-containing protein</fullName>
    </recommendedName>
</protein>
<evidence type="ECO:0000313" key="4">
    <source>
        <dbReference type="Proteomes" id="UP000807342"/>
    </source>
</evidence>
<evidence type="ECO:0000256" key="1">
    <source>
        <dbReference type="ARBA" id="ARBA00022737"/>
    </source>
</evidence>
<dbReference type="InterPro" id="IPR056884">
    <property type="entry name" value="NPHP3-like_N"/>
</dbReference>
<dbReference type="PANTHER" id="PTHR10039:SF14">
    <property type="entry name" value="NACHT DOMAIN-CONTAINING PROTEIN"/>
    <property type="match status" value="1"/>
</dbReference>
<comment type="caution">
    <text evidence="3">The sequence shown here is derived from an EMBL/GenBank/DDBJ whole genome shotgun (WGS) entry which is preliminary data.</text>
</comment>
<gene>
    <name evidence="3" type="ORF">P691DRAFT_775263</name>
</gene>